<dbReference type="EMBL" id="JBHLXE010000013">
    <property type="protein sequence ID" value="MFC0178596.1"/>
    <property type="molecule type" value="Genomic_DNA"/>
</dbReference>
<keyword evidence="9" id="KW-1185">Reference proteome</keyword>
<dbReference type="InterPro" id="IPR012699">
    <property type="entry name" value="PhnN"/>
</dbReference>
<evidence type="ECO:0000256" key="6">
    <source>
        <dbReference type="ARBA" id="ARBA00022840"/>
    </source>
</evidence>
<dbReference type="GO" id="GO:0033863">
    <property type="term" value="F:ribose 1,5-bisphosphate phosphokinase activity"/>
    <property type="evidence" value="ECO:0007669"/>
    <property type="project" value="UniProtKB-EC"/>
</dbReference>
<dbReference type="Pfam" id="PF00625">
    <property type="entry name" value="Guanylate_kin"/>
    <property type="match status" value="1"/>
</dbReference>
<protein>
    <recommendedName>
        <fullName evidence="3">ribose 1,5-bisphosphate phosphokinase</fullName>
        <ecNumber evidence="3">2.7.4.23</ecNumber>
    </recommendedName>
</protein>
<comment type="caution">
    <text evidence="8">The sequence shown here is derived from an EMBL/GenBank/DDBJ whole genome shotgun (WGS) entry which is preliminary data.</text>
</comment>
<dbReference type="PANTHER" id="PTHR23117">
    <property type="entry name" value="GUANYLATE KINASE-RELATED"/>
    <property type="match status" value="1"/>
</dbReference>
<dbReference type="SMART" id="SM00072">
    <property type="entry name" value="GuKc"/>
    <property type="match status" value="1"/>
</dbReference>
<gene>
    <name evidence="8" type="primary">phnN</name>
    <name evidence="8" type="ORF">ACFFIT_00515</name>
</gene>
<accession>A0ABV6C6K5</accession>
<dbReference type="InterPro" id="IPR008145">
    <property type="entry name" value="GK/Ca_channel_bsu"/>
</dbReference>
<evidence type="ECO:0000256" key="5">
    <source>
        <dbReference type="ARBA" id="ARBA00022741"/>
    </source>
</evidence>
<organism evidence="8 9">
    <name type="scientific">Thorsellia kenyensis</name>
    <dbReference type="NCBI Taxonomy" id="1549888"/>
    <lineage>
        <taxon>Bacteria</taxon>
        <taxon>Pseudomonadati</taxon>
        <taxon>Pseudomonadota</taxon>
        <taxon>Gammaproteobacteria</taxon>
        <taxon>Enterobacterales</taxon>
        <taxon>Thorselliaceae</taxon>
        <taxon>Thorsellia</taxon>
    </lineage>
</organism>
<keyword evidence="5" id="KW-0547">Nucleotide-binding</keyword>
<reference evidence="8 9" key="1">
    <citation type="submission" date="2024-09" db="EMBL/GenBank/DDBJ databases">
        <authorList>
            <person name="Sun Q."/>
            <person name="Mori K."/>
        </authorList>
    </citation>
    <scope>NUCLEOTIDE SEQUENCE [LARGE SCALE GENOMIC DNA]</scope>
    <source>
        <strain evidence="8 9">CCM 8545</strain>
    </source>
</reference>
<dbReference type="PROSITE" id="PS50052">
    <property type="entry name" value="GUANYLATE_KINASE_2"/>
    <property type="match status" value="1"/>
</dbReference>
<dbReference type="Gene3D" id="3.40.50.300">
    <property type="entry name" value="P-loop containing nucleotide triphosphate hydrolases"/>
    <property type="match status" value="1"/>
</dbReference>
<evidence type="ECO:0000313" key="8">
    <source>
        <dbReference type="EMBL" id="MFC0178596.1"/>
    </source>
</evidence>
<dbReference type="EC" id="2.7.4.23" evidence="3"/>
<evidence type="ECO:0000256" key="2">
    <source>
        <dbReference type="ARBA" id="ARBA00005069"/>
    </source>
</evidence>
<evidence type="ECO:0000313" key="9">
    <source>
        <dbReference type="Proteomes" id="UP001589758"/>
    </source>
</evidence>
<evidence type="ECO:0000256" key="4">
    <source>
        <dbReference type="ARBA" id="ARBA00022679"/>
    </source>
</evidence>
<dbReference type="SUPFAM" id="SSF52540">
    <property type="entry name" value="P-loop containing nucleoside triphosphate hydrolases"/>
    <property type="match status" value="1"/>
</dbReference>
<name>A0ABV6C6K5_9GAMM</name>
<evidence type="ECO:0000256" key="1">
    <source>
        <dbReference type="ARBA" id="ARBA00000373"/>
    </source>
</evidence>
<keyword evidence="6" id="KW-0067">ATP-binding</keyword>
<dbReference type="Proteomes" id="UP001589758">
    <property type="component" value="Unassembled WGS sequence"/>
</dbReference>
<dbReference type="InterPro" id="IPR008144">
    <property type="entry name" value="Guanylate_kin-like_dom"/>
</dbReference>
<evidence type="ECO:0000256" key="3">
    <source>
        <dbReference type="ARBA" id="ARBA00012892"/>
    </source>
</evidence>
<dbReference type="PANTHER" id="PTHR23117:SF8">
    <property type="entry name" value="RIBOSE 1,5-BISPHOSPHATE PHOSPHOKINASE PHNN"/>
    <property type="match status" value="1"/>
</dbReference>
<dbReference type="NCBIfam" id="TIGR02322">
    <property type="entry name" value="phosphon_PhnN"/>
    <property type="match status" value="1"/>
</dbReference>
<keyword evidence="4 8" id="KW-0808">Transferase</keyword>
<comment type="catalytic activity">
    <reaction evidence="1">
        <text>alpha-D-ribose 1,5-bisphosphate + ATP = 5-phospho-alpha-D-ribose 1-diphosphate + ADP</text>
        <dbReference type="Rhea" id="RHEA:20109"/>
        <dbReference type="ChEBI" id="CHEBI:30616"/>
        <dbReference type="ChEBI" id="CHEBI:58017"/>
        <dbReference type="ChEBI" id="CHEBI:68688"/>
        <dbReference type="ChEBI" id="CHEBI:456216"/>
        <dbReference type="EC" id="2.7.4.23"/>
    </reaction>
</comment>
<dbReference type="NCBIfam" id="NF007485">
    <property type="entry name" value="PRK10078.1"/>
    <property type="match status" value="1"/>
</dbReference>
<sequence>MAKIIYLMGASGSGKDTLLNALKTQKINKKTPNGYKNTILVAHRYITRDASHQSENHISLSEEEFLFRKEAGLFMLDWYANGHFYGLGIEVKEWVSKGYDVIINGSRAHLQAAKEQLGEQLMAVCLTVSEDLLKERLIQRGRENAEQITQRLARAAQYAETLPSYTHFIDNEGNIESSVNKLMALIRLVSQSSKGERVVFEGM</sequence>
<dbReference type="RefSeq" id="WP_385875400.1">
    <property type="nucleotide sequence ID" value="NZ_JBHLXE010000013.1"/>
</dbReference>
<dbReference type="InterPro" id="IPR027417">
    <property type="entry name" value="P-loop_NTPase"/>
</dbReference>
<proteinExistence type="predicted"/>
<evidence type="ECO:0000259" key="7">
    <source>
        <dbReference type="PROSITE" id="PS50052"/>
    </source>
</evidence>
<feature type="domain" description="Guanylate kinase-like" evidence="7">
    <location>
        <begin position="2"/>
        <end position="187"/>
    </location>
</feature>
<comment type="pathway">
    <text evidence="2">Metabolic intermediate biosynthesis; 5-phospho-alpha-D-ribose 1-diphosphate biosynthesis; 5-phospho-alpha-D-ribose 1-diphosphate from D-ribose 5-phosphate (route II): step 3/3.</text>
</comment>